<dbReference type="Proteomes" id="UP000276133">
    <property type="component" value="Unassembled WGS sequence"/>
</dbReference>
<evidence type="ECO:0000259" key="2">
    <source>
        <dbReference type="PROSITE" id="PS50966"/>
    </source>
</evidence>
<evidence type="ECO:0000313" key="3">
    <source>
        <dbReference type="EMBL" id="RNA23759.1"/>
    </source>
</evidence>
<keyword evidence="1" id="KW-0862">Zinc</keyword>
<dbReference type="InterPro" id="IPR007527">
    <property type="entry name" value="Znf_SWIM"/>
</dbReference>
<comment type="caution">
    <text evidence="3">The sequence shown here is derived from an EMBL/GenBank/DDBJ whole genome shotgun (WGS) entry which is preliminary data.</text>
</comment>
<dbReference type="EMBL" id="REGN01003223">
    <property type="protein sequence ID" value="RNA23759.1"/>
    <property type="molecule type" value="Genomic_DNA"/>
</dbReference>
<name>A0A3M7RJV6_BRAPC</name>
<evidence type="ECO:0000313" key="4">
    <source>
        <dbReference type="Proteomes" id="UP000276133"/>
    </source>
</evidence>
<evidence type="ECO:0000256" key="1">
    <source>
        <dbReference type="PROSITE-ProRule" id="PRU00325"/>
    </source>
</evidence>
<keyword evidence="4" id="KW-1185">Reference proteome</keyword>
<dbReference type="PROSITE" id="PS50966">
    <property type="entry name" value="ZF_SWIM"/>
    <property type="match status" value="1"/>
</dbReference>
<dbReference type="GO" id="GO:0008270">
    <property type="term" value="F:zinc ion binding"/>
    <property type="evidence" value="ECO:0007669"/>
    <property type="project" value="UniProtKB-KW"/>
</dbReference>
<keyword evidence="1" id="KW-0479">Metal-binding</keyword>
<accession>A0A3M7RJV6</accession>
<organism evidence="3 4">
    <name type="scientific">Brachionus plicatilis</name>
    <name type="common">Marine rotifer</name>
    <name type="synonym">Brachionus muelleri</name>
    <dbReference type="NCBI Taxonomy" id="10195"/>
    <lineage>
        <taxon>Eukaryota</taxon>
        <taxon>Metazoa</taxon>
        <taxon>Spiralia</taxon>
        <taxon>Gnathifera</taxon>
        <taxon>Rotifera</taxon>
        <taxon>Eurotatoria</taxon>
        <taxon>Monogononta</taxon>
        <taxon>Pseudotrocha</taxon>
        <taxon>Ploima</taxon>
        <taxon>Brachionidae</taxon>
        <taxon>Brachionus</taxon>
    </lineage>
</organism>
<proteinExistence type="predicted"/>
<gene>
    <name evidence="3" type="ORF">BpHYR1_011860</name>
</gene>
<feature type="domain" description="SWIM-type" evidence="2">
    <location>
        <begin position="25"/>
        <end position="61"/>
    </location>
</feature>
<dbReference type="AlphaFoldDB" id="A0A3M7RJV6"/>
<keyword evidence="1" id="KW-0863">Zinc-finger</keyword>
<reference evidence="3 4" key="1">
    <citation type="journal article" date="2018" name="Sci. Rep.">
        <title>Genomic signatures of local adaptation to the degree of environmental predictability in rotifers.</title>
        <authorList>
            <person name="Franch-Gras L."/>
            <person name="Hahn C."/>
            <person name="Garcia-Roger E.M."/>
            <person name="Carmona M.J."/>
            <person name="Serra M."/>
            <person name="Gomez A."/>
        </authorList>
    </citation>
    <scope>NUCLEOTIDE SEQUENCE [LARGE SCALE GENOMIC DNA]</scope>
    <source>
        <strain evidence="3">HYR1</strain>
    </source>
</reference>
<protein>
    <recommendedName>
        <fullName evidence="2">SWIM-type domain-containing protein</fullName>
    </recommendedName>
</protein>
<sequence length="197" mass="22872">MINFLLQQKEWQSFDIMISFLDSIHIVNLNKENWKFSMCSCSYWLKYLHCSHVISCAYRSKLCSFDSIGMNLPIERNKKRGPESETANAYNKQQGENANDDELVLQIIEWAIINNSTRISSLMDKIECRIGSLKSNTNVSKLKICGDLDIYLEKKEHQYLTELFNGNLILFSKKILLLCKNSGDQKIFKIWGKILDS</sequence>